<dbReference type="GO" id="GO:0005975">
    <property type="term" value="P:carbohydrate metabolic process"/>
    <property type="evidence" value="ECO:0007669"/>
    <property type="project" value="InterPro"/>
</dbReference>
<dbReference type="PRINTS" id="PR00747">
    <property type="entry name" value="GLYHDRLASE47"/>
</dbReference>
<dbReference type="GO" id="GO:0005509">
    <property type="term" value="F:calcium ion binding"/>
    <property type="evidence" value="ECO:0007669"/>
    <property type="project" value="InterPro"/>
</dbReference>
<evidence type="ECO:0000256" key="6">
    <source>
        <dbReference type="RuleBase" id="RU361193"/>
    </source>
</evidence>
<dbReference type="InterPro" id="IPR036026">
    <property type="entry name" value="Seven-hairpin_glycosidases"/>
</dbReference>
<evidence type="ECO:0000313" key="10">
    <source>
        <dbReference type="Proteomes" id="UP001148786"/>
    </source>
</evidence>
<keyword evidence="3" id="KW-0256">Endoplasmic reticulum</keyword>
<keyword evidence="4" id="KW-0325">Glycoprotein</keyword>
<dbReference type="OrthoDB" id="8118055at2759"/>
<dbReference type="InterPro" id="IPR046450">
    <property type="entry name" value="PA_dom_sf"/>
</dbReference>
<evidence type="ECO:0000259" key="8">
    <source>
        <dbReference type="Pfam" id="PF02225"/>
    </source>
</evidence>
<dbReference type="InterPro" id="IPR012341">
    <property type="entry name" value="6hp_glycosidase-like_sf"/>
</dbReference>
<evidence type="ECO:0000256" key="7">
    <source>
        <dbReference type="SAM" id="MobiDB-lite"/>
    </source>
</evidence>
<comment type="caution">
    <text evidence="9">The sequence shown here is derived from an EMBL/GenBank/DDBJ whole genome shotgun (WGS) entry which is preliminary data.</text>
</comment>
<dbReference type="InterPro" id="IPR001382">
    <property type="entry name" value="Glyco_hydro_47"/>
</dbReference>
<feature type="domain" description="PA" evidence="8">
    <location>
        <begin position="718"/>
        <end position="786"/>
    </location>
</feature>
<dbReference type="SUPFAM" id="SSF52025">
    <property type="entry name" value="PA domain"/>
    <property type="match status" value="1"/>
</dbReference>
<dbReference type="Pfam" id="PF01532">
    <property type="entry name" value="Glyco_hydro_47"/>
    <property type="match status" value="2"/>
</dbReference>
<evidence type="ECO:0000256" key="5">
    <source>
        <dbReference type="PIRSR" id="PIRSR601382-2"/>
    </source>
</evidence>
<evidence type="ECO:0000256" key="4">
    <source>
        <dbReference type="ARBA" id="ARBA00023180"/>
    </source>
</evidence>
<dbReference type="GO" id="GO:1904380">
    <property type="term" value="P:endoplasmic reticulum mannose trimming"/>
    <property type="evidence" value="ECO:0007669"/>
    <property type="project" value="InterPro"/>
</dbReference>
<comment type="cofactor">
    <cofactor evidence="5">
        <name>Ca(2+)</name>
        <dbReference type="ChEBI" id="CHEBI:29108"/>
    </cofactor>
</comment>
<dbReference type="PANTHER" id="PTHR45679:SF5">
    <property type="entry name" value="ER DEGRADATION-ENHANCING ALPHA-MANNOSIDASE-LIKE PROTEIN 1"/>
    <property type="match status" value="1"/>
</dbReference>
<dbReference type="Gene3D" id="3.50.30.30">
    <property type="match status" value="1"/>
</dbReference>
<dbReference type="EC" id="3.2.1.-" evidence="6"/>
<accession>A0A9W8KC44</accession>
<dbReference type="GO" id="GO:0004571">
    <property type="term" value="F:mannosyl-oligosaccharide 1,2-alpha-mannosidase activity"/>
    <property type="evidence" value="ECO:0007669"/>
    <property type="project" value="InterPro"/>
</dbReference>
<dbReference type="InterPro" id="IPR044674">
    <property type="entry name" value="EDEM1/2/3"/>
</dbReference>
<dbReference type="Pfam" id="PF02225">
    <property type="entry name" value="PA"/>
    <property type="match status" value="1"/>
</dbReference>
<sequence length="849" mass="95480">MKWSSYWLECLFIAILLAINGFRCHWFATDASSALPASAEWTPRRKLAAREKTRELWYHGFDNYMQFGQGPDWANPANIASNDVAGNFSLTLIDVLDTLVVLDDRPGFEKAVRNVIDWVSFDVNTKPQVFETTIRVLGGLLSGHMFANQTGQPFHLPWYRGELLALAHDLGKRLLPAFSTPTGLPYARVNLRHGVMKGETLETCTAGAGSLMLEFATLSRLTGDERFEKAAHRAFFGLWNRKSEIGLVGNTINTRTGVWIQPETTSIGAGIDSFFEYALKWYILSGDLEFLDVWDDAYAAIMRYTRSKDGYWYRTVNMHTGDVAYLTVDSLSAFWPGLQVLAGDVQNAIKLHMIYFNLWKQHSGLPEVGIYRIYMATRDPFYLDVGERVLFDLTTRAKVDCGLSGIADLRSNKRDDRMESFTLSETLKYLYLLFDEENPLHSDDSNYVFTTEGHILTLGSEHIKAPPSAQRRMRRVNSHQCPAYIPFMHSVDHRRNNFGLVMNVQARPDMEYGRHLVGLAPRAADQRYWSPDGWCERPKVEPYTYEFILSPGGKTVPEDLSPSLLKLGLLPDGFILHNVTGIRAQIVQRLDGRGYDISRLGHYSVRPGHLVYISDSHIFASHEDGRLDQDEIRRRDSQIQIRVFSATVGQPTEKQAPLLGKTSVDISVTAYTAHFGADLSSSVHLELNKSPPRIRRPEGVAVRRDTDNVFGCGPYELSYPDSMLLVRRGDCTFLEKLLMAHEASAAGIIIISDEEQGINPTANSEEVLAAGDLSDSAAILLPKNNGETLEEMLILTEQLKTVQIMVSLQPGEKAGGDTQSIQEQEEQPKEPNRILFINGHPLINTRLLI</sequence>
<comment type="similarity">
    <text evidence="2 6">Belongs to the glycosyl hydrolase 47 family.</text>
</comment>
<keyword evidence="10" id="KW-1185">Reference proteome</keyword>
<organism evidence="9 10">
    <name type="scientific">Agrocybe chaxingu</name>
    <dbReference type="NCBI Taxonomy" id="84603"/>
    <lineage>
        <taxon>Eukaryota</taxon>
        <taxon>Fungi</taxon>
        <taxon>Dikarya</taxon>
        <taxon>Basidiomycota</taxon>
        <taxon>Agaricomycotina</taxon>
        <taxon>Agaricomycetes</taxon>
        <taxon>Agaricomycetidae</taxon>
        <taxon>Agaricales</taxon>
        <taxon>Agaricineae</taxon>
        <taxon>Strophariaceae</taxon>
        <taxon>Agrocybe</taxon>
    </lineage>
</organism>
<dbReference type="Gene3D" id="1.50.10.10">
    <property type="match status" value="1"/>
</dbReference>
<dbReference type="GO" id="GO:0036503">
    <property type="term" value="P:ERAD pathway"/>
    <property type="evidence" value="ECO:0007669"/>
    <property type="project" value="UniProtKB-ARBA"/>
</dbReference>
<keyword evidence="6" id="KW-0378">Hydrolase</keyword>
<name>A0A9W8KC44_9AGAR</name>
<evidence type="ECO:0000256" key="2">
    <source>
        <dbReference type="ARBA" id="ARBA00007658"/>
    </source>
</evidence>
<gene>
    <name evidence="9" type="ORF">NLJ89_g2582</name>
</gene>
<dbReference type="PANTHER" id="PTHR45679">
    <property type="entry name" value="ER DEGRADATION-ENHANCING ALPHA-MANNOSIDASE-LIKE PROTEIN 2"/>
    <property type="match status" value="1"/>
</dbReference>
<proteinExistence type="inferred from homology"/>
<protein>
    <recommendedName>
        <fullName evidence="6">alpha-1,2-Mannosidase</fullName>
        <ecNumber evidence="6">3.2.1.-</ecNumber>
    </recommendedName>
</protein>
<feature type="binding site" evidence="5">
    <location>
        <position position="451"/>
    </location>
    <ligand>
        <name>Ca(2+)</name>
        <dbReference type="ChEBI" id="CHEBI:29108"/>
    </ligand>
</feature>
<dbReference type="GO" id="GO:0016020">
    <property type="term" value="C:membrane"/>
    <property type="evidence" value="ECO:0007669"/>
    <property type="project" value="InterPro"/>
</dbReference>
<evidence type="ECO:0000313" key="9">
    <source>
        <dbReference type="EMBL" id="KAJ3514072.1"/>
    </source>
</evidence>
<feature type="region of interest" description="Disordered" evidence="7">
    <location>
        <begin position="812"/>
        <end position="831"/>
    </location>
</feature>
<comment type="subcellular location">
    <subcellularLocation>
        <location evidence="1">Endoplasmic reticulum</location>
    </subcellularLocation>
</comment>
<evidence type="ECO:0000256" key="1">
    <source>
        <dbReference type="ARBA" id="ARBA00004240"/>
    </source>
</evidence>
<keyword evidence="6" id="KW-0326">Glycosidase</keyword>
<dbReference type="Proteomes" id="UP001148786">
    <property type="component" value="Unassembled WGS sequence"/>
</dbReference>
<dbReference type="AlphaFoldDB" id="A0A9W8KC44"/>
<reference evidence="9" key="1">
    <citation type="submission" date="2022-07" db="EMBL/GenBank/DDBJ databases">
        <title>Genome Sequence of Agrocybe chaxingu.</title>
        <authorList>
            <person name="Buettner E."/>
        </authorList>
    </citation>
    <scope>NUCLEOTIDE SEQUENCE</scope>
    <source>
        <strain evidence="9">MP-N11</strain>
    </source>
</reference>
<evidence type="ECO:0000256" key="3">
    <source>
        <dbReference type="ARBA" id="ARBA00022824"/>
    </source>
</evidence>
<keyword evidence="5" id="KW-0479">Metal-binding</keyword>
<dbReference type="EMBL" id="JANKHO010000163">
    <property type="protein sequence ID" value="KAJ3514072.1"/>
    <property type="molecule type" value="Genomic_DNA"/>
</dbReference>
<dbReference type="SUPFAM" id="SSF48225">
    <property type="entry name" value="Seven-hairpin glycosidases"/>
    <property type="match status" value="1"/>
</dbReference>
<keyword evidence="5" id="KW-0106">Calcium</keyword>
<dbReference type="InterPro" id="IPR003137">
    <property type="entry name" value="PA_domain"/>
</dbReference>
<dbReference type="CDD" id="cd00538">
    <property type="entry name" value="PA"/>
    <property type="match status" value="1"/>
</dbReference>
<dbReference type="GO" id="GO:0044322">
    <property type="term" value="C:endoplasmic reticulum quality control compartment"/>
    <property type="evidence" value="ECO:0007669"/>
    <property type="project" value="GOC"/>
</dbReference>